<evidence type="ECO:0000313" key="2">
    <source>
        <dbReference type="Proteomes" id="UP000805193"/>
    </source>
</evidence>
<name>A0AC60R0J7_IXOPE</name>
<sequence>MPYVWCSEQDRLAVRPDVSEALKRLDSVYYPDNGLREEVDRLIRLPLLREAAFGTNVPGLPEKKSERPAIPWESRHEPRFSRDRTPSFDGCAYCRSSGQQRAFYMSHSIREGLDGPVTCPVLRNYTCPVCGNRGGDNAHTIRYCPMNHGQVVSAASVYRTPRMSNGRQRVPVAAQKTRPERKDFGAAGRDRDAGFRR</sequence>
<evidence type="ECO:0000313" key="1">
    <source>
        <dbReference type="EMBL" id="KAG0444222.1"/>
    </source>
</evidence>
<reference evidence="1 2" key="1">
    <citation type="journal article" date="2020" name="Cell">
        <title>Large-Scale Comparative Analyses of Tick Genomes Elucidate Their Genetic Diversity and Vector Capacities.</title>
        <authorList>
            <consortium name="Tick Genome and Microbiome Consortium (TIGMIC)"/>
            <person name="Jia N."/>
            <person name="Wang J."/>
            <person name="Shi W."/>
            <person name="Du L."/>
            <person name="Sun Y."/>
            <person name="Zhan W."/>
            <person name="Jiang J.F."/>
            <person name="Wang Q."/>
            <person name="Zhang B."/>
            <person name="Ji P."/>
            <person name="Bell-Sakyi L."/>
            <person name="Cui X.M."/>
            <person name="Yuan T.T."/>
            <person name="Jiang B.G."/>
            <person name="Yang W.F."/>
            <person name="Lam T.T."/>
            <person name="Chang Q.C."/>
            <person name="Ding S.J."/>
            <person name="Wang X.J."/>
            <person name="Zhu J.G."/>
            <person name="Ruan X.D."/>
            <person name="Zhao L."/>
            <person name="Wei J.T."/>
            <person name="Ye R.Z."/>
            <person name="Que T.C."/>
            <person name="Du C.H."/>
            <person name="Zhou Y.H."/>
            <person name="Cheng J.X."/>
            <person name="Dai P.F."/>
            <person name="Guo W.B."/>
            <person name="Han X.H."/>
            <person name="Huang E.J."/>
            <person name="Li L.F."/>
            <person name="Wei W."/>
            <person name="Gao Y.C."/>
            <person name="Liu J.Z."/>
            <person name="Shao H.Z."/>
            <person name="Wang X."/>
            <person name="Wang C.C."/>
            <person name="Yang T.C."/>
            <person name="Huo Q.B."/>
            <person name="Li W."/>
            <person name="Chen H.Y."/>
            <person name="Chen S.E."/>
            <person name="Zhou L.G."/>
            <person name="Ni X.B."/>
            <person name="Tian J.H."/>
            <person name="Sheng Y."/>
            <person name="Liu T."/>
            <person name="Pan Y.S."/>
            <person name="Xia L.Y."/>
            <person name="Li J."/>
            <person name="Zhao F."/>
            <person name="Cao W.C."/>
        </authorList>
    </citation>
    <scope>NUCLEOTIDE SEQUENCE [LARGE SCALE GENOMIC DNA]</scope>
    <source>
        <strain evidence="1">Iper-2018</strain>
    </source>
</reference>
<gene>
    <name evidence="1" type="ORF">HPB47_014033</name>
</gene>
<protein>
    <submittedName>
        <fullName evidence="1">Uncharacterized protein</fullName>
    </submittedName>
</protein>
<organism evidence="1 2">
    <name type="scientific">Ixodes persulcatus</name>
    <name type="common">Taiga tick</name>
    <dbReference type="NCBI Taxonomy" id="34615"/>
    <lineage>
        <taxon>Eukaryota</taxon>
        <taxon>Metazoa</taxon>
        <taxon>Ecdysozoa</taxon>
        <taxon>Arthropoda</taxon>
        <taxon>Chelicerata</taxon>
        <taxon>Arachnida</taxon>
        <taxon>Acari</taxon>
        <taxon>Parasitiformes</taxon>
        <taxon>Ixodida</taxon>
        <taxon>Ixodoidea</taxon>
        <taxon>Ixodidae</taxon>
        <taxon>Ixodinae</taxon>
        <taxon>Ixodes</taxon>
    </lineage>
</organism>
<keyword evidence="2" id="KW-1185">Reference proteome</keyword>
<dbReference type="EMBL" id="JABSTQ010002318">
    <property type="protein sequence ID" value="KAG0444222.1"/>
    <property type="molecule type" value="Genomic_DNA"/>
</dbReference>
<comment type="caution">
    <text evidence="1">The sequence shown here is derived from an EMBL/GenBank/DDBJ whole genome shotgun (WGS) entry which is preliminary data.</text>
</comment>
<proteinExistence type="predicted"/>
<dbReference type="Proteomes" id="UP000805193">
    <property type="component" value="Unassembled WGS sequence"/>
</dbReference>
<accession>A0AC60R0J7</accession>